<comment type="caution">
    <text evidence="2">The sequence shown here is derived from an EMBL/GenBank/DDBJ whole genome shotgun (WGS) entry which is preliminary data.</text>
</comment>
<keyword evidence="1" id="KW-0812">Transmembrane</keyword>
<gene>
    <name evidence="2" type="ORF">GCM10009606_17620</name>
</gene>
<dbReference type="Proteomes" id="UP001499979">
    <property type="component" value="Unassembled WGS sequence"/>
</dbReference>
<name>A0ABP4EXY7_9ACTN</name>
<accession>A0ABP4EXY7</accession>
<keyword evidence="3" id="KW-1185">Reference proteome</keyword>
<protein>
    <recommendedName>
        <fullName evidence="4">DUF2746 domain-containing protein</fullName>
    </recommendedName>
</protein>
<evidence type="ECO:0000313" key="3">
    <source>
        <dbReference type="Proteomes" id="UP001499979"/>
    </source>
</evidence>
<evidence type="ECO:0000313" key="2">
    <source>
        <dbReference type="EMBL" id="GAA1138284.1"/>
    </source>
</evidence>
<evidence type="ECO:0008006" key="4">
    <source>
        <dbReference type="Google" id="ProtNLM"/>
    </source>
</evidence>
<organism evidence="2 3">
    <name type="scientific">Nocardioides aquiterrae</name>
    <dbReference type="NCBI Taxonomy" id="203799"/>
    <lineage>
        <taxon>Bacteria</taxon>
        <taxon>Bacillati</taxon>
        <taxon>Actinomycetota</taxon>
        <taxon>Actinomycetes</taxon>
        <taxon>Propionibacteriales</taxon>
        <taxon>Nocardioidaceae</taxon>
        <taxon>Nocardioides</taxon>
    </lineage>
</organism>
<keyword evidence="1" id="KW-0472">Membrane</keyword>
<reference evidence="3" key="1">
    <citation type="journal article" date="2019" name="Int. J. Syst. Evol. Microbiol.">
        <title>The Global Catalogue of Microorganisms (GCM) 10K type strain sequencing project: providing services to taxonomists for standard genome sequencing and annotation.</title>
        <authorList>
            <consortium name="The Broad Institute Genomics Platform"/>
            <consortium name="The Broad Institute Genome Sequencing Center for Infectious Disease"/>
            <person name="Wu L."/>
            <person name="Ma J."/>
        </authorList>
    </citation>
    <scope>NUCLEOTIDE SEQUENCE [LARGE SCALE GENOMIC DNA]</scope>
    <source>
        <strain evidence="3">JCM 11813</strain>
    </source>
</reference>
<sequence>MSQVVTAVLVGCGAIVTLAGAAGVLWWLVKPRVAAWAEAQILTPVRETHHQVTVNHHSSAEPTVLDKIDTVRQEVRAVVVENREQNRKIDSVQRDVTALTVVLDAHLHGGDVGDEPDLD</sequence>
<proteinExistence type="predicted"/>
<dbReference type="EMBL" id="BAAAJE010000006">
    <property type="protein sequence ID" value="GAA1138284.1"/>
    <property type="molecule type" value="Genomic_DNA"/>
</dbReference>
<keyword evidence="1" id="KW-1133">Transmembrane helix</keyword>
<evidence type="ECO:0000256" key="1">
    <source>
        <dbReference type="SAM" id="Phobius"/>
    </source>
</evidence>
<feature type="transmembrane region" description="Helical" evidence="1">
    <location>
        <begin position="6"/>
        <end position="29"/>
    </location>
</feature>